<dbReference type="EMBL" id="PJCH01000005">
    <property type="protein sequence ID" value="PQA88782.1"/>
    <property type="molecule type" value="Genomic_DNA"/>
</dbReference>
<protein>
    <recommendedName>
        <fullName evidence="2">HTH LytTR-type domain-containing protein</fullName>
    </recommendedName>
</protein>
<feature type="transmembrane region" description="Helical" evidence="1">
    <location>
        <begin position="64"/>
        <end position="82"/>
    </location>
</feature>
<dbReference type="GO" id="GO:0003677">
    <property type="term" value="F:DNA binding"/>
    <property type="evidence" value="ECO:0007669"/>
    <property type="project" value="InterPro"/>
</dbReference>
<feature type="transmembrane region" description="Helical" evidence="1">
    <location>
        <begin position="26"/>
        <end position="44"/>
    </location>
</feature>
<keyword evidence="1" id="KW-0472">Membrane</keyword>
<dbReference type="Pfam" id="PF04397">
    <property type="entry name" value="LytTR"/>
    <property type="match status" value="1"/>
</dbReference>
<name>A0A2S7K8G3_9PROT</name>
<reference evidence="3 4" key="1">
    <citation type="submission" date="2017-12" db="EMBL/GenBank/DDBJ databases">
        <authorList>
            <person name="Hurst M.R.H."/>
        </authorList>
    </citation>
    <scope>NUCLEOTIDE SEQUENCE [LARGE SCALE GENOMIC DNA]</scope>
    <source>
        <strain evidence="3 4">SY-3-19</strain>
    </source>
</reference>
<feature type="domain" description="HTH LytTR-type" evidence="2">
    <location>
        <begin position="106"/>
        <end position="205"/>
    </location>
</feature>
<evidence type="ECO:0000313" key="4">
    <source>
        <dbReference type="Proteomes" id="UP000239504"/>
    </source>
</evidence>
<evidence type="ECO:0000313" key="3">
    <source>
        <dbReference type="EMBL" id="PQA88782.1"/>
    </source>
</evidence>
<proteinExistence type="predicted"/>
<gene>
    <name evidence="3" type="ORF">CW354_06520</name>
</gene>
<keyword evidence="1" id="KW-0812">Transmembrane</keyword>
<dbReference type="Gene3D" id="2.40.50.1020">
    <property type="entry name" value="LytTr DNA-binding domain"/>
    <property type="match status" value="1"/>
</dbReference>
<dbReference type="OrthoDB" id="7028951at2"/>
<evidence type="ECO:0000259" key="2">
    <source>
        <dbReference type="PROSITE" id="PS50930"/>
    </source>
</evidence>
<dbReference type="PROSITE" id="PS50930">
    <property type="entry name" value="HTH_LYTTR"/>
    <property type="match status" value="1"/>
</dbReference>
<accession>A0A2S7K8G3</accession>
<dbReference type="AlphaFoldDB" id="A0A2S7K8G3"/>
<dbReference type="SMART" id="SM00850">
    <property type="entry name" value="LytTR"/>
    <property type="match status" value="1"/>
</dbReference>
<comment type="caution">
    <text evidence="3">The sequence shown here is derived from an EMBL/GenBank/DDBJ whole genome shotgun (WGS) entry which is preliminary data.</text>
</comment>
<evidence type="ECO:0000256" key="1">
    <source>
        <dbReference type="SAM" id="Phobius"/>
    </source>
</evidence>
<keyword evidence="4" id="KW-1185">Reference proteome</keyword>
<dbReference type="Proteomes" id="UP000239504">
    <property type="component" value="Unassembled WGS sequence"/>
</dbReference>
<sequence length="205" mass="21849">MLAGTAATALAGPWVFNRLLPGRSTILQLAVVAAIISFPVWLAIGAFETGFTGSWPLNDLPMQYLRIFAISMIVLGGGYIAARALGMIGGPAGGEPAEISPVPGFLERLPAKYRGAALYAVSSEDHYLRVHTDRGEELILMRLADAMRELDGADGLQTHRSWWVARDGVAEASRDNGKQMLVLKSGVAAPVSRSFAKAVRDASLT</sequence>
<dbReference type="InterPro" id="IPR007492">
    <property type="entry name" value="LytTR_DNA-bd_dom"/>
</dbReference>
<keyword evidence="1" id="KW-1133">Transmembrane helix</keyword>
<organism evidence="3 4">
    <name type="scientific">Hyphococcus luteus</name>
    <dbReference type="NCBI Taxonomy" id="2058213"/>
    <lineage>
        <taxon>Bacteria</taxon>
        <taxon>Pseudomonadati</taxon>
        <taxon>Pseudomonadota</taxon>
        <taxon>Alphaproteobacteria</taxon>
        <taxon>Parvularculales</taxon>
        <taxon>Parvularculaceae</taxon>
        <taxon>Hyphococcus</taxon>
    </lineage>
</organism>